<dbReference type="EMBL" id="FNEE01000013">
    <property type="protein sequence ID" value="SDK27521.1"/>
    <property type="molecule type" value="Genomic_DNA"/>
</dbReference>
<name>A0A1G9AJR3_9HYPH</name>
<comment type="similarity">
    <text evidence="2">Belongs to the amidase family.</text>
</comment>
<dbReference type="PANTHER" id="PTHR11895:SF7">
    <property type="entry name" value="GLUTAMYL-TRNA(GLN) AMIDOTRANSFERASE SUBUNIT A, MITOCHONDRIAL"/>
    <property type="match status" value="1"/>
</dbReference>
<feature type="domain" description="Amidase" evidence="4">
    <location>
        <begin position="28"/>
        <end position="475"/>
    </location>
</feature>
<evidence type="ECO:0000256" key="1">
    <source>
        <dbReference type="ARBA" id="ARBA00003871"/>
    </source>
</evidence>
<proteinExistence type="inferred from homology"/>
<dbReference type="InterPro" id="IPR000120">
    <property type="entry name" value="Amidase"/>
</dbReference>
<evidence type="ECO:0000313" key="5">
    <source>
        <dbReference type="EMBL" id="SDK27521.1"/>
    </source>
</evidence>
<accession>A0A1G9AJR3</accession>
<dbReference type="RefSeq" id="WP_091596405.1">
    <property type="nucleotide sequence ID" value="NZ_FNEE01000013.1"/>
</dbReference>
<evidence type="ECO:0000259" key="4">
    <source>
        <dbReference type="Pfam" id="PF01425"/>
    </source>
</evidence>
<dbReference type="InterPro" id="IPR023631">
    <property type="entry name" value="Amidase_dom"/>
</dbReference>
<comment type="function">
    <text evidence="1">Hydrolyzes indole-3-acetamide (IAM) into indole-3-acetic acid (IAA).</text>
</comment>
<dbReference type="PROSITE" id="PS00571">
    <property type="entry name" value="AMIDASES"/>
    <property type="match status" value="1"/>
</dbReference>
<dbReference type="Gene3D" id="3.90.1300.10">
    <property type="entry name" value="Amidase signature (AS) domain"/>
    <property type="match status" value="1"/>
</dbReference>
<keyword evidence="6" id="KW-1185">Reference proteome</keyword>
<sequence>MSVERALWEHDATGLAGLVRKGEISPQELVDAAIARAEATRPDINAIAEPLYEAARTRAKTIDRKLPLAGVPFALKDLGIAMKGVPTHGGSRIPAFVADFDSVMTERHLAAGLVPIATSTSPEHGLRLMTESAAFGITRNPWNTAHTSGGSSGGAAALVAAGVVPVAHASDGGGSIRVPAACTGLVGLKTSRGRVPLTPLVSESWYGLVIDHAVSRSVRDSALLLDLTHGPDPLSPYAAPTPKGTFAAAAVRDPGKLKLAVYRKSPLGLPISAETLAALDTAIALAREGGHTIEEIDLPYIDRDFIADFARTVAAAVAGTMRGEVLRVGRSISGDIERATRVMSAFGEVLSAGEIYASLQRLHATSRRLIIETARYDAVLMPVIAHPPLACGAMDPKGTDAFLEEMIDRLRLARLLKFKPLFGQLMDKSLWFTHWPAIQNVSGQPSIALPVHVTDAGLPLGIQAAGRPGDEETLLSLAAQMEKISGWLTRRAPLQVPGMKAGRFHLT</sequence>
<dbReference type="PANTHER" id="PTHR11895">
    <property type="entry name" value="TRANSAMIDASE"/>
    <property type="match status" value="1"/>
</dbReference>
<evidence type="ECO:0000256" key="3">
    <source>
        <dbReference type="ARBA" id="ARBA00021874"/>
    </source>
</evidence>
<dbReference type="AlphaFoldDB" id="A0A1G9AJR3"/>
<dbReference type="GO" id="GO:0003824">
    <property type="term" value="F:catalytic activity"/>
    <property type="evidence" value="ECO:0007669"/>
    <property type="project" value="InterPro"/>
</dbReference>
<evidence type="ECO:0000256" key="2">
    <source>
        <dbReference type="ARBA" id="ARBA00009199"/>
    </source>
</evidence>
<protein>
    <recommendedName>
        <fullName evidence="3">Indoleacetamide hydrolase</fullName>
    </recommendedName>
</protein>
<dbReference type="InterPro" id="IPR020556">
    <property type="entry name" value="Amidase_CS"/>
</dbReference>
<dbReference type="Proteomes" id="UP000198894">
    <property type="component" value="Unassembled WGS sequence"/>
</dbReference>
<dbReference type="Pfam" id="PF01425">
    <property type="entry name" value="Amidase"/>
    <property type="match status" value="1"/>
</dbReference>
<dbReference type="SUPFAM" id="SSF75304">
    <property type="entry name" value="Amidase signature (AS) enzymes"/>
    <property type="match status" value="1"/>
</dbReference>
<reference evidence="6" key="1">
    <citation type="submission" date="2016-10" db="EMBL/GenBank/DDBJ databases">
        <authorList>
            <person name="Varghese N."/>
            <person name="Submissions S."/>
        </authorList>
    </citation>
    <scope>NUCLEOTIDE SEQUENCE [LARGE SCALE GENOMIC DNA]</scope>
    <source>
        <strain evidence="6">CGMCC 1.11022</strain>
    </source>
</reference>
<dbReference type="InterPro" id="IPR036928">
    <property type="entry name" value="AS_sf"/>
</dbReference>
<evidence type="ECO:0000313" key="6">
    <source>
        <dbReference type="Proteomes" id="UP000198894"/>
    </source>
</evidence>
<gene>
    <name evidence="5" type="ORF">SAMN05428953_113114</name>
</gene>
<organism evidence="5 6">
    <name type="scientific">Mesorhizobium muleiense</name>
    <dbReference type="NCBI Taxonomy" id="1004279"/>
    <lineage>
        <taxon>Bacteria</taxon>
        <taxon>Pseudomonadati</taxon>
        <taxon>Pseudomonadota</taxon>
        <taxon>Alphaproteobacteria</taxon>
        <taxon>Hyphomicrobiales</taxon>
        <taxon>Phyllobacteriaceae</taxon>
        <taxon>Mesorhizobium</taxon>
    </lineage>
</organism>